<reference evidence="3 4" key="1">
    <citation type="submission" date="2019-07" db="EMBL/GenBank/DDBJ databases">
        <title>Active sludge and wastewater microbial communities from Klosterneuburg, Austria.</title>
        <authorList>
            <person name="Wagner M."/>
        </authorList>
    </citation>
    <scope>NUCLEOTIDE SEQUENCE [LARGE SCALE GENOMIC DNA]</scope>
    <source>
        <strain evidence="3 4">Nm2</strain>
    </source>
</reference>
<organism evidence="3 4">
    <name type="scientific">Nitrosomonas communis</name>
    <dbReference type="NCBI Taxonomy" id="44574"/>
    <lineage>
        <taxon>Bacteria</taxon>
        <taxon>Pseudomonadati</taxon>
        <taxon>Pseudomonadota</taxon>
        <taxon>Betaproteobacteria</taxon>
        <taxon>Nitrosomonadales</taxon>
        <taxon>Nitrosomonadaceae</taxon>
        <taxon>Nitrosomonas</taxon>
    </lineage>
</organism>
<evidence type="ECO:0000259" key="2">
    <source>
        <dbReference type="Pfam" id="PF00078"/>
    </source>
</evidence>
<evidence type="ECO:0000313" key="3">
    <source>
        <dbReference type="EMBL" id="TYP71049.1"/>
    </source>
</evidence>
<name>A0A5D3Y9D5_9PROT</name>
<dbReference type="InterPro" id="IPR043502">
    <property type="entry name" value="DNA/RNA_pol_sf"/>
</dbReference>
<dbReference type="PANTHER" id="PTHR34047:SF3">
    <property type="entry name" value="BLR2052 PROTEIN"/>
    <property type="match status" value="1"/>
</dbReference>
<dbReference type="SUPFAM" id="SSF56672">
    <property type="entry name" value="DNA/RNA polymerases"/>
    <property type="match status" value="1"/>
</dbReference>
<evidence type="ECO:0000313" key="4">
    <source>
        <dbReference type="Proteomes" id="UP000324176"/>
    </source>
</evidence>
<dbReference type="Pfam" id="PF00078">
    <property type="entry name" value="RVT_1"/>
    <property type="match status" value="1"/>
</dbReference>
<accession>A0A5D3Y9D5</accession>
<keyword evidence="3" id="KW-0548">Nucleotidyltransferase</keyword>
<dbReference type="PANTHER" id="PTHR34047">
    <property type="entry name" value="NUCLEAR INTRON MATURASE 1, MITOCHONDRIAL-RELATED"/>
    <property type="match status" value="1"/>
</dbReference>
<dbReference type="CDD" id="cd01651">
    <property type="entry name" value="RT_G2_intron"/>
    <property type="match status" value="1"/>
</dbReference>
<protein>
    <submittedName>
        <fullName evidence="3">RNA-directed DNA polymerase</fullName>
    </submittedName>
</protein>
<dbReference type="GO" id="GO:0003964">
    <property type="term" value="F:RNA-directed DNA polymerase activity"/>
    <property type="evidence" value="ECO:0007669"/>
    <property type="project" value="UniProtKB-KW"/>
</dbReference>
<evidence type="ECO:0000256" key="1">
    <source>
        <dbReference type="ARBA" id="ARBA00034120"/>
    </source>
</evidence>
<gene>
    <name evidence="3" type="ORF">BCL69_11156</name>
</gene>
<dbReference type="AlphaFoldDB" id="A0A5D3Y9D5"/>
<dbReference type="InterPro" id="IPR051083">
    <property type="entry name" value="GrpII_Intron_Splice-Mob/Def"/>
</dbReference>
<proteinExistence type="inferred from homology"/>
<dbReference type="RefSeq" id="WP_200899599.1">
    <property type="nucleotide sequence ID" value="NZ_CP011451.1"/>
</dbReference>
<feature type="domain" description="Reverse transcriptase" evidence="2">
    <location>
        <begin position="1"/>
        <end position="80"/>
    </location>
</feature>
<keyword evidence="3" id="KW-0695">RNA-directed DNA polymerase</keyword>
<dbReference type="InterPro" id="IPR000477">
    <property type="entry name" value="RT_dom"/>
</dbReference>
<keyword evidence="3" id="KW-0808">Transferase</keyword>
<dbReference type="EMBL" id="VNHT01000115">
    <property type="protein sequence ID" value="TYP71049.1"/>
    <property type="molecule type" value="Genomic_DNA"/>
</dbReference>
<sequence>MLGIPTVADNIAQTAVKRMLEPVLDPLFHCNSYGYRPACSALDAIAIVRRRSWEYDWVIEFDINELFNNIEHDLLMRALRKTADIMGAACCVLDGG</sequence>
<comment type="similarity">
    <text evidence="1">Belongs to the bacterial reverse transcriptase family.</text>
</comment>
<comment type="caution">
    <text evidence="3">The sequence shown here is derived from an EMBL/GenBank/DDBJ whole genome shotgun (WGS) entry which is preliminary data.</text>
</comment>
<dbReference type="Proteomes" id="UP000324176">
    <property type="component" value="Unassembled WGS sequence"/>
</dbReference>